<feature type="transmembrane region" description="Helical" evidence="1">
    <location>
        <begin position="21"/>
        <end position="42"/>
    </location>
</feature>
<keyword evidence="3" id="KW-1185">Reference proteome</keyword>
<comment type="caution">
    <text evidence="2">The sequence shown here is derived from an EMBL/GenBank/DDBJ whole genome shotgun (WGS) entry which is preliminary data.</text>
</comment>
<reference evidence="3" key="1">
    <citation type="submission" date="2023-07" db="EMBL/GenBank/DDBJ databases">
        <title>Molecular identification of indigenous halophilic bacteria isolated from red sea cost, biodegradation of synthetic dyes and assessment of degraded metabolite toxicity.</title>
        <authorList>
            <person name="Chaieb K."/>
            <person name="Altayb H.N."/>
        </authorList>
    </citation>
    <scope>NUCLEOTIDE SEQUENCE [LARGE SCALE GENOMIC DNA]</scope>
    <source>
        <strain evidence="3">K20</strain>
    </source>
</reference>
<evidence type="ECO:0000256" key="1">
    <source>
        <dbReference type="SAM" id="Phobius"/>
    </source>
</evidence>
<dbReference type="EMBL" id="JAIWIU010000181">
    <property type="protein sequence ID" value="MCA2018543.1"/>
    <property type="molecule type" value="Genomic_DNA"/>
</dbReference>
<name>A0ABS7YS74_9VIBR</name>
<sequence>MKILMELSQAYGAAESMTNIAFDDLSIFVMVVTVIIGTILWWDSNET</sequence>
<evidence type="ECO:0000313" key="3">
    <source>
        <dbReference type="Proteomes" id="UP001199044"/>
    </source>
</evidence>
<keyword evidence="1" id="KW-0472">Membrane</keyword>
<protein>
    <submittedName>
        <fullName evidence="2">Uncharacterized protein</fullName>
    </submittedName>
</protein>
<proteinExistence type="predicted"/>
<keyword evidence="1" id="KW-1133">Transmembrane helix</keyword>
<gene>
    <name evidence="2" type="ORF">LDJ79_20680</name>
</gene>
<organism evidence="2 3">
    <name type="scientific">Vibrio tritonius</name>
    <dbReference type="NCBI Taxonomy" id="1435069"/>
    <lineage>
        <taxon>Bacteria</taxon>
        <taxon>Pseudomonadati</taxon>
        <taxon>Pseudomonadota</taxon>
        <taxon>Gammaproteobacteria</taxon>
        <taxon>Vibrionales</taxon>
        <taxon>Vibrionaceae</taxon>
        <taxon>Vibrio</taxon>
    </lineage>
</organism>
<evidence type="ECO:0000313" key="2">
    <source>
        <dbReference type="EMBL" id="MCA2018543.1"/>
    </source>
</evidence>
<keyword evidence="1" id="KW-0812">Transmembrane</keyword>
<accession>A0ABS7YS74</accession>
<dbReference type="RefSeq" id="WP_156430611.1">
    <property type="nucleotide sequence ID" value="NZ_AP014636.1"/>
</dbReference>
<dbReference type="Proteomes" id="UP001199044">
    <property type="component" value="Unassembled WGS sequence"/>
</dbReference>